<dbReference type="FunCoup" id="I3EEM7">
    <property type="interactions" value="150"/>
</dbReference>
<dbReference type="HOGENOM" id="CLU_056580_3_0_1"/>
<feature type="domain" description="TFIIE beta" evidence="1">
    <location>
        <begin position="22"/>
        <end position="96"/>
    </location>
</feature>
<dbReference type="PROSITE" id="PS51351">
    <property type="entry name" value="TFIIE_BETA_C"/>
    <property type="match status" value="1"/>
</dbReference>
<protein>
    <recommendedName>
        <fullName evidence="1">TFIIE beta domain-containing protein</fullName>
    </recommendedName>
</protein>
<dbReference type="AlphaFoldDB" id="I3EEM7"/>
<gene>
    <name evidence="2" type="ORF">NEQG_02221</name>
</gene>
<dbReference type="Proteomes" id="UP000002872">
    <property type="component" value="Unassembled WGS sequence"/>
</dbReference>
<dbReference type="InterPro" id="IPR016656">
    <property type="entry name" value="TFIIE-bsu"/>
</dbReference>
<dbReference type="Pfam" id="PF02186">
    <property type="entry name" value="TFIIE_beta"/>
    <property type="match status" value="1"/>
</dbReference>
<keyword evidence="3" id="KW-1185">Reference proteome</keyword>
<evidence type="ECO:0000313" key="2">
    <source>
        <dbReference type="EMBL" id="EIJ87674.1"/>
    </source>
</evidence>
<dbReference type="InterPro" id="IPR003166">
    <property type="entry name" value="TFIIE_bsu_DNA-bd"/>
</dbReference>
<dbReference type="EMBL" id="GL870881">
    <property type="protein sequence ID" value="EIJ87674.1"/>
    <property type="molecule type" value="Genomic_DNA"/>
</dbReference>
<evidence type="ECO:0000259" key="1">
    <source>
        <dbReference type="PROSITE" id="PS51351"/>
    </source>
</evidence>
<dbReference type="STRING" id="935791.I3EEM7"/>
<reference evidence="2" key="1">
    <citation type="submission" date="2011-01" db="EMBL/GenBank/DDBJ databases">
        <title>The Genome Sequence of Nematocida parisii strain ERTm3.</title>
        <authorList>
            <consortium name="The Broad Institute Genome Sequencing Platform"/>
            <consortium name="The Broad Institute Genome Sequencing Center for Infectious Disease"/>
            <person name="Cuomo C."/>
            <person name="Troemel E."/>
            <person name="Young S.K."/>
            <person name="Zeng Q."/>
            <person name="Gargeya S."/>
            <person name="Fitzgerald M."/>
            <person name="Haas B."/>
            <person name="Abouelleil A."/>
            <person name="Alvarado L."/>
            <person name="Arachchi H.M."/>
            <person name="Berlin A."/>
            <person name="Chapman S.B."/>
            <person name="Gearin G."/>
            <person name="Goldberg J."/>
            <person name="Griggs A."/>
            <person name="Gujja S."/>
            <person name="Hansen M."/>
            <person name="Heiman D."/>
            <person name="Howarth C."/>
            <person name="Larimer J."/>
            <person name="Lui A."/>
            <person name="MacDonald P.J.P."/>
            <person name="McCowen C."/>
            <person name="Montmayeur A."/>
            <person name="Murphy C."/>
            <person name="Neiman D."/>
            <person name="Pearson M."/>
            <person name="Priest M."/>
            <person name="Roberts A."/>
            <person name="Saif S."/>
            <person name="Shea T."/>
            <person name="Sisk P."/>
            <person name="Stolte C."/>
            <person name="Sykes S."/>
            <person name="Wortman J."/>
            <person name="Nusbaum C."/>
            <person name="Birren B."/>
        </authorList>
    </citation>
    <scope>NUCLEOTIDE SEQUENCE</scope>
    <source>
        <strain evidence="2">ERTm3</strain>
    </source>
</reference>
<organism evidence="2 3">
    <name type="scientific">Nematocida parisii (strain ERTm3)</name>
    <name type="common">Nematode killer fungus</name>
    <dbReference type="NCBI Taxonomy" id="935791"/>
    <lineage>
        <taxon>Eukaryota</taxon>
        <taxon>Fungi</taxon>
        <taxon>Fungi incertae sedis</taxon>
        <taxon>Microsporidia</taxon>
        <taxon>Nematocida</taxon>
    </lineage>
</organism>
<evidence type="ECO:0000313" key="3">
    <source>
        <dbReference type="Proteomes" id="UP000002872"/>
    </source>
</evidence>
<sequence>MHCMRDSFSVNFFIMDKTTYAKLSAGNPNTRHSNIYIHTILTTIKKYNREVSFKEIEAETGIDIERTPGLLDLLSKNQRIITEGKTLRFIPLHKIESEEELLEILKKTNSEHGIPIQELLDRSNDIAPFIDGLVQKNQAIVLKDIDGSSTIFYNSLNIKNVDPEIIKLYEEVTIPEPQELAKRLTTAGLSMNSAQEKPVRKAMPIQKKKKYHRKIKITNTHLNNKELDI</sequence>
<dbReference type="GO" id="GO:0005673">
    <property type="term" value="C:transcription factor TFIIE complex"/>
    <property type="evidence" value="ECO:0007669"/>
    <property type="project" value="InterPro"/>
</dbReference>
<proteinExistence type="predicted"/>
<dbReference type="PANTHER" id="PTHR12716:SF8">
    <property type="entry name" value="TRANSCRIPTION INITIATION FACTOR IIE SUBUNIT BETA"/>
    <property type="match status" value="1"/>
</dbReference>
<dbReference type="InParanoid" id="I3EEM7"/>
<dbReference type="GO" id="GO:0006367">
    <property type="term" value="P:transcription initiation at RNA polymerase II promoter"/>
    <property type="evidence" value="ECO:0007669"/>
    <property type="project" value="InterPro"/>
</dbReference>
<dbReference type="GO" id="GO:0001097">
    <property type="term" value="F:TFIIH-class transcription factor complex binding"/>
    <property type="evidence" value="ECO:0007669"/>
    <property type="project" value="TreeGrafter"/>
</dbReference>
<name>I3EEM7_NEMP3</name>
<dbReference type="VEuPathDB" id="MicrosporidiaDB:NEQG_02221"/>
<dbReference type="PANTHER" id="PTHR12716">
    <property type="entry name" value="TRANSCRIPTION INITIATION FACTOR IIE, BETA SUBUNIT"/>
    <property type="match status" value="1"/>
</dbReference>
<dbReference type="OMA" id="RTKKDNH"/>
<accession>I3EEM7</accession>
<dbReference type="OrthoDB" id="3907302at2759"/>